<proteinExistence type="predicted"/>
<accession>A0A6M3LBQ5</accession>
<reference evidence="1" key="1">
    <citation type="submission" date="2020-03" db="EMBL/GenBank/DDBJ databases">
        <title>The deep terrestrial virosphere.</title>
        <authorList>
            <person name="Holmfeldt K."/>
            <person name="Nilsson E."/>
            <person name="Simone D."/>
            <person name="Lopez-Fernandez M."/>
            <person name="Wu X."/>
            <person name="de Brujin I."/>
            <person name="Lundin D."/>
            <person name="Andersson A."/>
            <person name="Bertilsson S."/>
            <person name="Dopson M."/>
        </authorList>
    </citation>
    <scope>NUCLEOTIDE SEQUENCE</scope>
    <source>
        <strain evidence="1">MM415B02360</strain>
    </source>
</reference>
<organism evidence="1">
    <name type="scientific">viral metagenome</name>
    <dbReference type="NCBI Taxonomy" id="1070528"/>
    <lineage>
        <taxon>unclassified sequences</taxon>
        <taxon>metagenomes</taxon>
        <taxon>organismal metagenomes</taxon>
    </lineage>
</organism>
<name>A0A6M3LBQ5_9ZZZZ</name>
<protein>
    <submittedName>
        <fullName evidence="1">Uncharacterized protein</fullName>
    </submittedName>
</protein>
<dbReference type="EMBL" id="MT142919">
    <property type="protein sequence ID" value="QJA90518.1"/>
    <property type="molecule type" value="Genomic_DNA"/>
</dbReference>
<sequence length="62" mass="7101">MTQFGTTAVFRVRKGDPMGHYLDSLWCILALTSRGWLDGVLVFAFIRFSFRLGQCGVLWEET</sequence>
<dbReference type="AlphaFoldDB" id="A0A6M3LBQ5"/>
<evidence type="ECO:0000313" key="1">
    <source>
        <dbReference type="EMBL" id="QJA90518.1"/>
    </source>
</evidence>
<gene>
    <name evidence="1" type="ORF">MM415B02360_0003</name>
</gene>